<gene>
    <name evidence="1" type="ORF">NBO_52g0009</name>
</gene>
<dbReference type="EMBL" id="KB908960">
    <property type="protein sequence ID" value="EOB13918.1"/>
    <property type="molecule type" value="Genomic_DNA"/>
</dbReference>
<proteinExistence type="predicted"/>
<reference evidence="1 2" key="1">
    <citation type="journal article" date="2013" name="BMC Genomics">
        <title>Comparative genomics of parasitic silkworm microsporidia reveal an association between genome expansion and host adaptation.</title>
        <authorList>
            <person name="Pan G."/>
            <person name="Xu J."/>
            <person name="Li T."/>
            <person name="Xia Q."/>
            <person name="Liu S.L."/>
            <person name="Zhang G."/>
            <person name="Li S."/>
            <person name="Li C."/>
            <person name="Liu H."/>
            <person name="Yang L."/>
            <person name="Liu T."/>
            <person name="Zhang X."/>
            <person name="Wu Z."/>
            <person name="Fan W."/>
            <person name="Dang X."/>
            <person name="Xiang H."/>
            <person name="Tao M."/>
            <person name="Li Y."/>
            <person name="Hu J."/>
            <person name="Li Z."/>
            <person name="Lin L."/>
            <person name="Luo J."/>
            <person name="Geng L."/>
            <person name="Wang L."/>
            <person name="Long M."/>
            <person name="Wan Y."/>
            <person name="He N."/>
            <person name="Zhang Z."/>
            <person name="Lu C."/>
            <person name="Keeling P.J."/>
            <person name="Wang J."/>
            <person name="Xiang Z."/>
            <person name="Zhou Z."/>
        </authorList>
    </citation>
    <scope>NUCLEOTIDE SEQUENCE [LARGE SCALE GENOMIC DNA]</scope>
    <source>
        <strain evidence="2">CQ1 / CVCC 102059</strain>
    </source>
</reference>
<dbReference type="Proteomes" id="UP000016927">
    <property type="component" value="Unassembled WGS sequence"/>
</dbReference>
<dbReference type="VEuPathDB" id="MicrosporidiaDB:NBO_52g0009"/>
<sequence length="101" mass="12159">MQVFTFFSPDFKQNFIFKEFILFYSPFRLKYNHFYIGETPIEEGYDLVITKDKVKINDQKVIITEENNPNEIEKSVLIYKKNKDYLFTCNLKEKLILIDGN</sequence>
<dbReference type="HOGENOM" id="CLU_2292458_0_0_1"/>
<accession>R0MM71</accession>
<organism evidence="1 2">
    <name type="scientific">Nosema bombycis (strain CQ1 / CVCC 102059)</name>
    <name type="common">Microsporidian parasite</name>
    <name type="synonym">Pebrine of silkworm</name>
    <dbReference type="NCBI Taxonomy" id="578461"/>
    <lineage>
        <taxon>Eukaryota</taxon>
        <taxon>Fungi</taxon>
        <taxon>Fungi incertae sedis</taxon>
        <taxon>Microsporidia</taxon>
        <taxon>Nosematidae</taxon>
        <taxon>Nosema</taxon>
    </lineage>
</organism>
<keyword evidence="2" id="KW-1185">Reference proteome</keyword>
<name>R0MM71_NOSB1</name>
<evidence type="ECO:0000313" key="1">
    <source>
        <dbReference type="EMBL" id="EOB13918.1"/>
    </source>
</evidence>
<protein>
    <submittedName>
        <fullName evidence="1">Uncharacterized protein</fullName>
    </submittedName>
</protein>
<dbReference type="AlphaFoldDB" id="R0MM71"/>
<evidence type="ECO:0000313" key="2">
    <source>
        <dbReference type="Proteomes" id="UP000016927"/>
    </source>
</evidence>